<sequence>MLENYPFAARIKPMMKNRFRPVSDWKGPYVDSHLLDKVNARVTGLDLDTGKPTTGEQFIKPLSPQAGADLLEQTKPFHLDEPDNFFSELQPCGLFDDSVLTEDAENEARFFFQFIDYSLTRNENEDGFGTTIIPHLSRWGMFQSNIQRLTRIHPTRNDVEWQVQGVFRCCTGPLEPDSLCTRTLDTSKPQLSCFLSNLNPPRDGELTTGELNAVILLALSQAAKKEYQGHQVFPITVVCGSDRTVRIVQGLVDLPKQAVELRVSPIVQFPRGKDTNWDGFRTLLGWFLGNPVGKTT</sequence>
<name>A0AAE0IHE8_9PEZI</name>
<evidence type="ECO:0000313" key="1">
    <source>
        <dbReference type="EMBL" id="KAK3325243.1"/>
    </source>
</evidence>
<reference evidence="1" key="1">
    <citation type="journal article" date="2023" name="Mol. Phylogenet. Evol.">
        <title>Genome-scale phylogeny and comparative genomics of the fungal order Sordariales.</title>
        <authorList>
            <person name="Hensen N."/>
            <person name="Bonometti L."/>
            <person name="Westerberg I."/>
            <person name="Brannstrom I.O."/>
            <person name="Guillou S."/>
            <person name="Cros-Aarteil S."/>
            <person name="Calhoun S."/>
            <person name="Haridas S."/>
            <person name="Kuo A."/>
            <person name="Mondo S."/>
            <person name="Pangilinan J."/>
            <person name="Riley R."/>
            <person name="LaButti K."/>
            <person name="Andreopoulos B."/>
            <person name="Lipzen A."/>
            <person name="Chen C."/>
            <person name="Yan M."/>
            <person name="Daum C."/>
            <person name="Ng V."/>
            <person name="Clum A."/>
            <person name="Steindorff A."/>
            <person name="Ohm R.A."/>
            <person name="Martin F."/>
            <person name="Silar P."/>
            <person name="Natvig D.O."/>
            <person name="Lalanne C."/>
            <person name="Gautier V."/>
            <person name="Ament-Velasquez S.L."/>
            <person name="Kruys A."/>
            <person name="Hutchinson M.I."/>
            <person name="Powell A.J."/>
            <person name="Barry K."/>
            <person name="Miller A.N."/>
            <person name="Grigoriev I.V."/>
            <person name="Debuchy R."/>
            <person name="Gladieux P."/>
            <person name="Hiltunen Thoren M."/>
            <person name="Johannesson H."/>
        </authorList>
    </citation>
    <scope>NUCLEOTIDE SEQUENCE</scope>
    <source>
        <strain evidence="1">CBS 118394</strain>
    </source>
</reference>
<protein>
    <submittedName>
        <fullName evidence="1">Uncharacterized protein</fullName>
    </submittedName>
</protein>
<evidence type="ECO:0000313" key="2">
    <source>
        <dbReference type="Proteomes" id="UP001283341"/>
    </source>
</evidence>
<accession>A0AAE0IHE8</accession>
<reference evidence="1" key="2">
    <citation type="submission" date="2023-06" db="EMBL/GenBank/DDBJ databases">
        <authorList>
            <consortium name="Lawrence Berkeley National Laboratory"/>
            <person name="Haridas S."/>
            <person name="Hensen N."/>
            <person name="Bonometti L."/>
            <person name="Westerberg I."/>
            <person name="Brannstrom I.O."/>
            <person name="Guillou S."/>
            <person name="Cros-Aarteil S."/>
            <person name="Calhoun S."/>
            <person name="Kuo A."/>
            <person name="Mondo S."/>
            <person name="Pangilinan J."/>
            <person name="Riley R."/>
            <person name="Labutti K."/>
            <person name="Andreopoulos B."/>
            <person name="Lipzen A."/>
            <person name="Chen C."/>
            <person name="Yanf M."/>
            <person name="Daum C."/>
            <person name="Ng V."/>
            <person name="Clum A."/>
            <person name="Steindorff A."/>
            <person name="Ohm R."/>
            <person name="Martin F."/>
            <person name="Silar P."/>
            <person name="Natvig D."/>
            <person name="Lalanne C."/>
            <person name="Gautier V."/>
            <person name="Ament-Velasquez S.L."/>
            <person name="Kruys A."/>
            <person name="Hutchinson M.I."/>
            <person name="Powell A.J."/>
            <person name="Barry K."/>
            <person name="Miller A.N."/>
            <person name="Grigoriev I.V."/>
            <person name="Debuchy R."/>
            <person name="Gladieux P."/>
            <person name="Thoren M.H."/>
            <person name="Johannesson H."/>
        </authorList>
    </citation>
    <scope>NUCLEOTIDE SEQUENCE</scope>
    <source>
        <strain evidence="1">CBS 118394</strain>
    </source>
</reference>
<comment type="caution">
    <text evidence="1">The sequence shown here is derived from an EMBL/GenBank/DDBJ whole genome shotgun (WGS) entry which is preliminary data.</text>
</comment>
<proteinExistence type="predicted"/>
<organism evidence="1 2">
    <name type="scientific">Apodospora peruviana</name>
    <dbReference type="NCBI Taxonomy" id="516989"/>
    <lineage>
        <taxon>Eukaryota</taxon>
        <taxon>Fungi</taxon>
        <taxon>Dikarya</taxon>
        <taxon>Ascomycota</taxon>
        <taxon>Pezizomycotina</taxon>
        <taxon>Sordariomycetes</taxon>
        <taxon>Sordariomycetidae</taxon>
        <taxon>Sordariales</taxon>
        <taxon>Lasiosphaeriaceae</taxon>
        <taxon>Apodospora</taxon>
    </lineage>
</organism>
<keyword evidence="2" id="KW-1185">Reference proteome</keyword>
<dbReference type="AlphaFoldDB" id="A0AAE0IHE8"/>
<dbReference type="EMBL" id="JAUEDM010000002">
    <property type="protein sequence ID" value="KAK3325243.1"/>
    <property type="molecule type" value="Genomic_DNA"/>
</dbReference>
<gene>
    <name evidence="1" type="ORF">B0H66DRAFT_547770</name>
</gene>
<dbReference type="Proteomes" id="UP001283341">
    <property type="component" value="Unassembled WGS sequence"/>
</dbReference>